<dbReference type="SUPFAM" id="SSF54637">
    <property type="entry name" value="Thioesterase/thiol ester dehydrase-isomerase"/>
    <property type="match status" value="1"/>
</dbReference>
<dbReference type="Proteomes" id="UP000319771">
    <property type="component" value="Unassembled WGS sequence"/>
</dbReference>
<evidence type="ECO:0000259" key="3">
    <source>
        <dbReference type="Pfam" id="PF03061"/>
    </source>
</evidence>
<gene>
    <name evidence="4" type="ORF">E6K81_11310</name>
</gene>
<dbReference type="AlphaFoldDB" id="A0A538U4Z2"/>
<accession>A0A538U4Z2</accession>
<dbReference type="InterPro" id="IPR039298">
    <property type="entry name" value="ACOT13"/>
</dbReference>
<reference evidence="4 5" key="1">
    <citation type="journal article" date="2019" name="Nat. Microbiol.">
        <title>Mediterranean grassland soil C-N compound turnover is dependent on rainfall and depth, and is mediated by genomically divergent microorganisms.</title>
        <authorList>
            <person name="Diamond S."/>
            <person name="Andeer P.F."/>
            <person name="Li Z."/>
            <person name="Crits-Christoph A."/>
            <person name="Burstein D."/>
            <person name="Anantharaman K."/>
            <person name="Lane K.R."/>
            <person name="Thomas B.C."/>
            <person name="Pan C."/>
            <person name="Northen T.R."/>
            <person name="Banfield J.F."/>
        </authorList>
    </citation>
    <scope>NUCLEOTIDE SEQUENCE [LARGE SCALE GENOMIC DNA]</scope>
    <source>
        <strain evidence="4">WS_11</strain>
    </source>
</reference>
<evidence type="ECO:0000313" key="4">
    <source>
        <dbReference type="EMBL" id="TMQ70964.1"/>
    </source>
</evidence>
<dbReference type="CDD" id="cd03443">
    <property type="entry name" value="PaaI_thioesterase"/>
    <property type="match status" value="1"/>
</dbReference>
<dbReference type="Pfam" id="PF03061">
    <property type="entry name" value="4HBT"/>
    <property type="match status" value="1"/>
</dbReference>
<dbReference type="GO" id="GO:0047617">
    <property type="term" value="F:fatty acyl-CoA hydrolase activity"/>
    <property type="evidence" value="ECO:0007669"/>
    <property type="project" value="InterPro"/>
</dbReference>
<comment type="caution">
    <text evidence="4">The sequence shown here is derived from an EMBL/GenBank/DDBJ whole genome shotgun (WGS) entry which is preliminary data.</text>
</comment>
<dbReference type="EMBL" id="VBPB01000193">
    <property type="protein sequence ID" value="TMQ70964.1"/>
    <property type="molecule type" value="Genomic_DNA"/>
</dbReference>
<feature type="domain" description="Thioesterase" evidence="3">
    <location>
        <begin position="53"/>
        <end position="122"/>
    </location>
</feature>
<evidence type="ECO:0000313" key="5">
    <source>
        <dbReference type="Proteomes" id="UP000319771"/>
    </source>
</evidence>
<sequence>MTFVPKDPAFETRVRESFARQKAMHLIGAVLAGVEPGRVEIELPFREDLTQQHGFIHAGIVGTVADSAGGYAAYTLMPAGSSVLSVEYKMNLLAPADGERLVASGQVVRAGHTLTVCDLEVEVIKAGARTLCARGMQTLMCLERRPGGAAPG</sequence>
<dbReference type="PANTHER" id="PTHR21660">
    <property type="entry name" value="THIOESTERASE SUPERFAMILY MEMBER-RELATED"/>
    <property type="match status" value="1"/>
</dbReference>
<dbReference type="InterPro" id="IPR029069">
    <property type="entry name" value="HotDog_dom_sf"/>
</dbReference>
<proteinExistence type="inferred from homology"/>
<dbReference type="Gene3D" id="3.10.129.10">
    <property type="entry name" value="Hotdog Thioesterase"/>
    <property type="match status" value="1"/>
</dbReference>
<name>A0A538U4Z2_UNCEI</name>
<dbReference type="NCBIfam" id="TIGR00369">
    <property type="entry name" value="unchar_dom_1"/>
    <property type="match status" value="1"/>
</dbReference>
<dbReference type="InterPro" id="IPR003736">
    <property type="entry name" value="PAAI_dom"/>
</dbReference>
<evidence type="ECO:0000256" key="2">
    <source>
        <dbReference type="ARBA" id="ARBA00022801"/>
    </source>
</evidence>
<evidence type="ECO:0000256" key="1">
    <source>
        <dbReference type="ARBA" id="ARBA00008324"/>
    </source>
</evidence>
<protein>
    <submittedName>
        <fullName evidence="4">PaaI family thioesterase</fullName>
    </submittedName>
</protein>
<comment type="similarity">
    <text evidence="1">Belongs to the thioesterase PaaI family.</text>
</comment>
<organism evidence="4 5">
    <name type="scientific">Eiseniibacteriota bacterium</name>
    <dbReference type="NCBI Taxonomy" id="2212470"/>
    <lineage>
        <taxon>Bacteria</taxon>
        <taxon>Candidatus Eiseniibacteriota</taxon>
    </lineage>
</organism>
<dbReference type="PANTHER" id="PTHR21660:SF1">
    <property type="entry name" value="ACYL-COENZYME A THIOESTERASE 13"/>
    <property type="match status" value="1"/>
</dbReference>
<keyword evidence="2" id="KW-0378">Hydrolase</keyword>
<dbReference type="InterPro" id="IPR006683">
    <property type="entry name" value="Thioestr_dom"/>
</dbReference>